<dbReference type="Pfam" id="PF00532">
    <property type="entry name" value="Peripla_BP_1"/>
    <property type="match status" value="1"/>
</dbReference>
<dbReference type="InterPro" id="IPR001761">
    <property type="entry name" value="Peripla_BP/Lac1_sug-bd_dom"/>
</dbReference>
<gene>
    <name evidence="6" type="ORF">JFL75_04075</name>
</gene>
<dbReference type="PROSITE" id="PS50943">
    <property type="entry name" value="HTH_CROC1"/>
    <property type="match status" value="1"/>
</dbReference>
<dbReference type="PRINTS" id="PR00036">
    <property type="entry name" value="HTHLACI"/>
</dbReference>
<evidence type="ECO:0000256" key="1">
    <source>
        <dbReference type="ARBA" id="ARBA00023015"/>
    </source>
</evidence>
<dbReference type="InterPro" id="IPR010982">
    <property type="entry name" value="Lambda_DNA-bd_dom_sf"/>
</dbReference>
<dbReference type="GO" id="GO:0000976">
    <property type="term" value="F:transcription cis-regulatory region binding"/>
    <property type="evidence" value="ECO:0007669"/>
    <property type="project" value="TreeGrafter"/>
</dbReference>
<feature type="domain" description="HTH lacI-type" evidence="4">
    <location>
        <begin position="7"/>
        <end position="60"/>
    </location>
</feature>
<dbReference type="SUPFAM" id="SSF53822">
    <property type="entry name" value="Periplasmic binding protein-like I"/>
    <property type="match status" value="1"/>
</dbReference>
<sequence length="339" mass="37115">MAKKNGTIKDVAEKAGVSISTVSRVINGNYPVHAETKKRVLEIIDSVNYKPNSIAKNLRSSKSNMIALIVADISNYFFMHLAKGLEKVVAEHGFNILIASSDGDVNKERVLLKSMHQERPAALVITSFDSDGTHIRDFTDSGIPVVMADRFIGGIDCDCVYMDDFNASYMLTKHLLDLGHRKIAIANVLLSISSGRSRYKGYLKALSEKGLKPQSPYVSSGNFDAESSQAWVRGLFKQKSPATALVCANNIMTVGALMAFRELSLEIPRDVSLVSIGEIPLQELIHPKVTSCLHDGFRMGELAGGMVTDRLIQGYSSPGRKKILRSEFIDYGSTAKVGR</sequence>
<accession>A0A7T7XPH7</accession>
<feature type="domain" description="HTH cro/C1-type" evidence="5">
    <location>
        <begin position="3"/>
        <end position="50"/>
    </location>
</feature>
<dbReference type="PANTHER" id="PTHR30146:SF109">
    <property type="entry name" value="HTH-TYPE TRANSCRIPTIONAL REGULATOR GALS"/>
    <property type="match status" value="1"/>
</dbReference>
<keyword evidence="7" id="KW-1185">Reference proteome</keyword>
<protein>
    <submittedName>
        <fullName evidence="6">LacI family DNA-binding transcriptional regulator</fullName>
    </submittedName>
</protein>
<evidence type="ECO:0000313" key="6">
    <source>
        <dbReference type="EMBL" id="QQO10104.1"/>
    </source>
</evidence>
<dbReference type="Gene3D" id="3.40.50.2300">
    <property type="match status" value="2"/>
</dbReference>
<dbReference type="Proteomes" id="UP000595917">
    <property type="component" value="Chromosome"/>
</dbReference>
<evidence type="ECO:0000259" key="4">
    <source>
        <dbReference type="PROSITE" id="PS50932"/>
    </source>
</evidence>
<dbReference type="AlphaFoldDB" id="A0A7T7XPH7"/>
<dbReference type="SMART" id="SM00354">
    <property type="entry name" value="HTH_LACI"/>
    <property type="match status" value="1"/>
</dbReference>
<reference evidence="6" key="1">
    <citation type="submission" date="2021-01" db="EMBL/GenBank/DDBJ databases">
        <title>Description of Breznakiella homolactica.</title>
        <authorList>
            <person name="Song Y."/>
            <person name="Brune A."/>
        </authorList>
    </citation>
    <scope>NUCLEOTIDE SEQUENCE</scope>
    <source>
        <strain evidence="6">RmG30</strain>
    </source>
</reference>
<dbReference type="InterPro" id="IPR001387">
    <property type="entry name" value="Cro/C1-type_HTH"/>
</dbReference>
<proteinExistence type="predicted"/>
<evidence type="ECO:0000256" key="3">
    <source>
        <dbReference type="ARBA" id="ARBA00023163"/>
    </source>
</evidence>
<dbReference type="InterPro" id="IPR028082">
    <property type="entry name" value="Peripla_BP_I"/>
</dbReference>
<dbReference type="PROSITE" id="PS00356">
    <property type="entry name" value="HTH_LACI_1"/>
    <property type="match status" value="1"/>
</dbReference>
<dbReference type="EMBL" id="CP067089">
    <property type="protein sequence ID" value="QQO10104.1"/>
    <property type="molecule type" value="Genomic_DNA"/>
</dbReference>
<dbReference type="Gene3D" id="1.10.260.40">
    <property type="entry name" value="lambda repressor-like DNA-binding domains"/>
    <property type="match status" value="1"/>
</dbReference>
<evidence type="ECO:0000313" key="7">
    <source>
        <dbReference type="Proteomes" id="UP000595917"/>
    </source>
</evidence>
<keyword evidence="1" id="KW-0805">Transcription regulation</keyword>
<name>A0A7T7XPH7_9SPIR</name>
<keyword evidence="2 6" id="KW-0238">DNA-binding</keyword>
<dbReference type="SUPFAM" id="SSF47413">
    <property type="entry name" value="lambda repressor-like DNA-binding domains"/>
    <property type="match status" value="1"/>
</dbReference>
<evidence type="ECO:0000256" key="2">
    <source>
        <dbReference type="ARBA" id="ARBA00023125"/>
    </source>
</evidence>
<organism evidence="6 7">
    <name type="scientific">Breznakiella homolactica</name>
    <dbReference type="NCBI Taxonomy" id="2798577"/>
    <lineage>
        <taxon>Bacteria</taxon>
        <taxon>Pseudomonadati</taxon>
        <taxon>Spirochaetota</taxon>
        <taxon>Spirochaetia</taxon>
        <taxon>Spirochaetales</taxon>
        <taxon>Breznakiellaceae</taxon>
        <taxon>Breznakiella</taxon>
    </lineage>
</organism>
<dbReference type="RefSeq" id="WP_215627408.1">
    <property type="nucleotide sequence ID" value="NZ_CP067089.2"/>
</dbReference>
<dbReference type="PANTHER" id="PTHR30146">
    <property type="entry name" value="LACI-RELATED TRANSCRIPTIONAL REPRESSOR"/>
    <property type="match status" value="1"/>
</dbReference>
<dbReference type="CDD" id="cd06267">
    <property type="entry name" value="PBP1_LacI_sugar_binding-like"/>
    <property type="match status" value="1"/>
</dbReference>
<dbReference type="Pfam" id="PF00356">
    <property type="entry name" value="LacI"/>
    <property type="match status" value="1"/>
</dbReference>
<dbReference type="PROSITE" id="PS50932">
    <property type="entry name" value="HTH_LACI_2"/>
    <property type="match status" value="1"/>
</dbReference>
<dbReference type="KEGG" id="bhc:JFL75_04075"/>
<dbReference type="InterPro" id="IPR000843">
    <property type="entry name" value="HTH_LacI"/>
</dbReference>
<dbReference type="CDD" id="cd01392">
    <property type="entry name" value="HTH_LacI"/>
    <property type="match status" value="1"/>
</dbReference>
<dbReference type="GO" id="GO:0003700">
    <property type="term" value="F:DNA-binding transcription factor activity"/>
    <property type="evidence" value="ECO:0007669"/>
    <property type="project" value="TreeGrafter"/>
</dbReference>
<keyword evidence="3" id="KW-0804">Transcription</keyword>
<evidence type="ECO:0000259" key="5">
    <source>
        <dbReference type="PROSITE" id="PS50943"/>
    </source>
</evidence>